<name>A0A1J1LLL1_9CYAN</name>
<feature type="signal peptide" evidence="1">
    <location>
        <begin position="1"/>
        <end position="26"/>
    </location>
</feature>
<organism evidence="2 3">
    <name type="scientific">Planktothrix tepida PCC 9214</name>
    <dbReference type="NCBI Taxonomy" id="671072"/>
    <lineage>
        <taxon>Bacteria</taxon>
        <taxon>Bacillati</taxon>
        <taxon>Cyanobacteriota</taxon>
        <taxon>Cyanophyceae</taxon>
        <taxon>Oscillatoriophycideae</taxon>
        <taxon>Oscillatoriales</taxon>
        <taxon>Microcoleaceae</taxon>
        <taxon>Planktothrix</taxon>
    </lineage>
</organism>
<sequence>MFKSRILILTTLVTTLSLGLASSSLAEWFSDYPDRFSDYTVSPSDSKVEATVDPSQLITVRLRNKTDQTLVYALANDNSQQLAPGKTGEFLVRVGRHPGETSTILINTPEYTYPLIYSVRVIPKNTLMVEITPTSAANPHQERTIYIDEQGRVYSF</sequence>
<reference evidence="3" key="1">
    <citation type="submission" date="2015-10" db="EMBL/GenBank/DDBJ databases">
        <authorList>
            <person name="Regsiter A."/>
            <person name="william w."/>
        </authorList>
    </citation>
    <scope>NUCLEOTIDE SEQUENCE [LARGE SCALE GENOMIC DNA]</scope>
</reference>
<proteinExistence type="predicted"/>
<gene>
    <name evidence="2" type="ORF">PL9214500341</name>
</gene>
<keyword evidence="3" id="KW-1185">Reference proteome</keyword>
<evidence type="ECO:0000313" key="2">
    <source>
        <dbReference type="EMBL" id="CUR33094.1"/>
    </source>
</evidence>
<dbReference type="OrthoDB" id="513138at2"/>
<evidence type="ECO:0000256" key="1">
    <source>
        <dbReference type="SAM" id="SignalP"/>
    </source>
</evidence>
<protein>
    <submittedName>
        <fullName evidence="2">Uncharacterized protein</fullName>
    </submittedName>
</protein>
<keyword evidence="1" id="KW-0732">Signal</keyword>
<evidence type="ECO:0000313" key="3">
    <source>
        <dbReference type="Proteomes" id="UP000184315"/>
    </source>
</evidence>
<feature type="chain" id="PRO_5012136545" evidence="1">
    <location>
        <begin position="27"/>
        <end position="156"/>
    </location>
</feature>
<dbReference type="EMBL" id="CZDF01000156">
    <property type="protein sequence ID" value="CUR33094.1"/>
    <property type="molecule type" value="Genomic_DNA"/>
</dbReference>
<dbReference type="AlphaFoldDB" id="A0A1J1LLL1"/>
<dbReference type="Proteomes" id="UP000184315">
    <property type="component" value="Unassembled WGS sequence"/>
</dbReference>
<dbReference type="RefSeq" id="WP_072719750.1">
    <property type="nucleotide sequence ID" value="NZ_LN889802.1"/>
</dbReference>
<accession>A0A1J1LLL1</accession>
<dbReference type="STRING" id="671072.PL9214500341"/>